<name>A0ABM8VAR4_9BACL</name>
<keyword evidence="1" id="KW-1133">Transmembrane helix</keyword>
<keyword evidence="1" id="KW-0812">Transmembrane</keyword>
<feature type="transmembrane region" description="Helical" evidence="1">
    <location>
        <begin position="56"/>
        <end position="72"/>
    </location>
</feature>
<feature type="transmembrane region" description="Helical" evidence="1">
    <location>
        <begin position="151"/>
        <end position="170"/>
    </location>
</feature>
<keyword evidence="3" id="KW-1185">Reference proteome</keyword>
<feature type="transmembrane region" description="Helical" evidence="1">
    <location>
        <begin position="30"/>
        <end position="49"/>
    </location>
</feature>
<dbReference type="EMBL" id="CAJVCE010000001">
    <property type="protein sequence ID" value="CAG7617247.1"/>
    <property type="molecule type" value="Genomic_DNA"/>
</dbReference>
<dbReference type="RefSeq" id="WP_218096752.1">
    <property type="nucleotide sequence ID" value="NZ_CAJVCE010000001.1"/>
</dbReference>
<feature type="transmembrane region" description="Helical" evidence="1">
    <location>
        <begin position="92"/>
        <end position="113"/>
    </location>
</feature>
<gene>
    <name evidence="2" type="ORF">PAECIP111802_00384</name>
</gene>
<dbReference type="InterPro" id="IPR048147">
    <property type="entry name" value="CBO0543-like"/>
</dbReference>
<sequence length="198" mass="23542">MMSQNELESMRSQLNNLNVNQWINHELFSFNWWIILLFNTVLFGLLILLTDRRKTSAIAIAFLISLSIVGLFDETGTYFGWWSYPYEFVPFSARFNAVNFFAIPSIIALMYQWFTRWRSFLLATVIFSVIISYIGEPVFVLLGIYKLNTWTYTRSFLVMLFIPIVVKYLTDVISKNRARNEHDDDLNINWFRRKEKIN</sequence>
<accession>A0ABM8VAR4</accession>
<proteinExistence type="predicted"/>
<comment type="caution">
    <text evidence="2">The sequence shown here is derived from an EMBL/GenBank/DDBJ whole genome shotgun (WGS) entry which is preliminary data.</text>
</comment>
<organism evidence="2 3">
    <name type="scientific">Paenibacillus allorhizosphaerae</name>
    <dbReference type="NCBI Taxonomy" id="2849866"/>
    <lineage>
        <taxon>Bacteria</taxon>
        <taxon>Bacillati</taxon>
        <taxon>Bacillota</taxon>
        <taxon>Bacilli</taxon>
        <taxon>Bacillales</taxon>
        <taxon>Paenibacillaceae</taxon>
        <taxon>Paenibacillus</taxon>
    </lineage>
</organism>
<keyword evidence="1" id="KW-0472">Membrane</keyword>
<feature type="transmembrane region" description="Helical" evidence="1">
    <location>
        <begin position="120"/>
        <end position="145"/>
    </location>
</feature>
<dbReference type="NCBIfam" id="NF041644">
    <property type="entry name" value="CBO0543_fam"/>
    <property type="match status" value="1"/>
</dbReference>
<evidence type="ECO:0000313" key="3">
    <source>
        <dbReference type="Proteomes" id="UP000730618"/>
    </source>
</evidence>
<dbReference type="Proteomes" id="UP000730618">
    <property type="component" value="Unassembled WGS sequence"/>
</dbReference>
<reference evidence="2 3" key="1">
    <citation type="submission" date="2021-06" db="EMBL/GenBank/DDBJ databases">
        <authorList>
            <person name="Criscuolo A."/>
        </authorList>
    </citation>
    <scope>NUCLEOTIDE SEQUENCE [LARGE SCALE GENOMIC DNA]</scope>
    <source>
        <strain evidence="3">CIP 111802</strain>
    </source>
</reference>
<evidence type="ECO:0000313" key="2">
    <source>
        <dbReference type="EMBL" id="CAG7617247.1"/>
    </source>
</evidence>
<evidence type="ECO:0000256" key="1">
    <source>
        <dbReference type="SAM" id="Phobius"/>
    </source>
</evidence>
<protein>
    <submittedName>
        <fullName evidence="2">Uncharacterized protein</fullName>
    </submittedName>
</protein>